<dbReference type="SUPFAM" id="SSF143800">
    <property type="entry name" value="L28p-like"/>
    <property type="match status" value="1"/>
</dbReference>
<evidence type="ECO:0008006" key="7">
    <source>
        <dbReference type="Google" id="ProtNLM"/>
    </source>
</evidence>
<dbReference type="InterPro" id="IPR026569">
    <property type="entry name" value="Ribosomal_bL28"/>
</dbReference>
<reference evidence="5 6" key="1">
    <citation type="submission" date="2015-01" db="EMBL/GenBank/DDBJ databases">
        <title>The Genome Sequence of Exophiala sideris CBS121828.</title>
        <authorList>
            <consortium name="The Broad Institute Genomics Platform"/>
            <person name="Cuomo C."/>
            <person name="de Hoog S."/>
            <person name="Gorbushina A."/>
            <person name="Stielow B."/>
            <person name="Teixiera M."/>
            <person name="Abouelleil A."/>
            <person name="Chapman S.B."/>
            <person name="Priest M."/>
            <person name="Young S.K."/>
            <person name="Wortman J."/>
            <person name="Nusbaum C."/>
            <person name="Birren B."/>
        </authorList>
    </citation>
    <scope>NUCLEOTIDE SEQUENCE [LARGE SCALE GENOMIC DNA]</scope>
    <source>
        <strain evidence="5 6">CBS 121828</strain>
    </source>
</reference>
<dbReference type="InterPro" id="IPR037147">
    <property type="entry name" value="Ribosomal_bL28_sf"/>
</dbReference>
<keyword evidence="2" id="KW-0689">Ribosomal protein</keyword>
<dbReference type="InterPro" id="IPR034704">
    <property type="entry name" value="Ribosomal_bL28/bL31-like_sf"/>
</dbReference>
<dbReference type="Pfam" id="PF00830">
    <property type="entry name" value="Ribosomal_L28"/>
    <property type="match status" value="1"/>
</dbReference>
<dbReference type="PANTHER" id="PTHR13528">
    <property type="entry name" value="39S RIBOSOMAL PROTEIN L28, MITOCHONDRIAL"/>
    <property type="match status" value="1"/>
</dbReference>
<dbReference type="PANTHER" id="PTHR13528:SF2">
    <property type="entry name" value="LARGE RIBOSOMAL SUBUNIT PROTEIN BL28M"/>
    <property type="match status" value="1"/>
</dbReference>
<dbReference type="GO" id="GO:0003735">
    <property type="term" value="F:structural constituent of ribosome"/>
    <property type="evidence" value="ECO:0007669"/>
    <property type="project" value="InterPro"/>
</dbReference>
<feature type="region of interest" description="Disordered" evidence="4">
    <location>
        <begin position="300"/>
        <end position="336"/>
    </location>
</feature>
<dbReference type="EMBL" id="KN846953">
    <property type="protein sequence ID" value="KIV80389.1"/>
    <property type="molecule type" value="Genomic_DNA"/>
</dbReference>
<accession>A0A0D1YHE1</accession>
<protein>
    <recommendedName>
        <fullName evidence="7">Ribosomal protein L28</fullName>
    </recommendedName>
</protein>
<dbReference type="STRING" id="1016849.A0A0D1YHE1"/>
<evidence type="ECO:0000313" key="6">
    <source>
        <dbReference type="Proteomes" id="UP000053599"/>
    </source>
</evidence>
<dbReference type="HOGENOM" id="CLU_050072_0_0_1"/>
<sequence length="336" mass="38436">MSTTAITRLPIVRRSPATLQYIDYRHKDHNADKPYFKPRFTFKSEDRKETFARSNFRNTDPLMPPYPYGKNHAFQEANFGLYGGTVLQSGNKISKGRNKGKTVRKWFPNVRVETLKSETLEVDFKLPVTARVLRTIRKCGGLDSYVMGTKPARIKELGLLGWKLRWLVMTSPKTLAKHEQERQELGLPESNSLRAAFEDSWNDEEKRAQFVAQQESAWEDLREAASRFENHALKNWVENGEKEPYNIPKLETLQRTSPSLLGLPEYLERVQLGAGGETALHASEKTEVARRGFRVGDEAIKKARARSTSIKEKGATRPQSKQQKSRTLRRKDSTAA</sequence>
<dbReference type="Proteomes" id="UP000053599">
    <property type="component" value="Unassembled WGS sequence"/>
</dbReference>
<organism evidence="5 6">
    <name type="scientific">Exophiala sideris</name>
    <dbReference type="NCBI Taxonomy" id="1016849"/>
    <lineage>
        <taxon>Eukaryota</taxon>
        <taxon>Fungi</taxon>
        <taxon>Dikarya</taxon>
        <taxon>Ascomycota</taxon>
        <taxon>Pezizomycotina</taxon>
        <taxon>Eurotiomycetes</taxon>
        <taxon>Chaetothyriomycetidae</taxon>
        <taxon>Chaetothyriales</taxon>
        <taxon>Herpotrichiellaceae</taxon>
        <taxon>Exophiala</taxon>
    </lineage>
</organism>
<proteinExistence type="inferred from homology"/>
<dbReference type="OrthoDB" id="361870at2759"/>
<evidence type="ECO:0000256" key="3">
    <source>
        <dbReference type="ARBA" id="ARBA00023274"/>
    </source>
</evidence>
<name>A0A0D1YHE1_9EURO</name>
<evidence type="ECO:0000256" key="2">
    <source>
        <dbReference type="ARBA" id="ARBA00022980"/>
    </source>
</evidence>
<dbReference type="Gene3D" id="2.30.170.40">
    <property type="entry name" value="Ribosomal protein L28/L24"/>
    <property type="match status" value="1"/>
</dbReference>
<evidence type="ECO:0000256" key="4">
    <source>
        <dbReference type="SAM" id="MobiDB-lite"/>
    </source>
</evidence>
<evidence type="ECO:0000313" key="5">
    <source>
        <dbReference type="EMBL" id="KIV80389.1"/>
    </source>
</evidence>
<comment type="similarity">
    <text evidence="1">Belongs to the bacterial ribosomal protein bL28 family.</text>
</comment>
<evidence type="ECO:0000256" key="1">
    <source>
        <dbReference type="ARBA" id="ARBA00008760"/>
    </source>
</evidence>
<gene>
    <name evidence="5" type="ORF">PV11_07890</name>
</gene>
<keyword evidence="3" id="KW-0687">Ribonucleoprotein</keyword>
<dbReference type="AlphaFoldDB" id="A0A0D1YHE1"/>
<dbReference type="GO" id="GO:0005762">
    <property type="term" value="C:mitochondrial large ribosomal subunit"/>
    <property type="evidence" value="ECO:0007669"/>
    <property type="project" value="TreeGrafter"/>
</dbReference>